<evidence type="ECO:0000313" key="3">
    <source>
        <dbReference type="EMBL" id="PLR19132.1"/>
    </source>
</evidence>
<dbReference type="InterPro" id="IPR008868">
    <property type="entry name" value="TniB"/>
</dbReference>
<gene>
    <name evidence="2" type="ORF">C1707_02425</name>
    <name evidence="3" type="ORF">CFHF_03745</name>
</gene>
<sequence length="302" mass="34359">MKMIETAVDNAQDYEHLHPKSRELVNLPVEERIIKRWRGMWINHKAADNLVATLDRYLVTPPSLRPRNLLIYGESGVGKSTILERWEKRVRTDNAKRVEAEDFDGVGDWAVLPTVRIQTPPAGDETKLYNNFLIEFGIRPSPSMGLAQKELLVRRLIAQCGVKVILMDEFHNALSGRFDKRLHFNVLIKNLTNETGVPIVAAGTEGVKLVFEKEDQLLRRFNFVQLERMKMDAEWRKILGAYNRLIPLRRPSDLAEAGLSERLYSLSKGVIGELSNLLHDAAVAAIETGEERITEAVVRSVR</sequence>
<dbReference type="Gene3D" id="3.40.50.300">
    <property type="entry name" value="P-loop containing nucleotide triphosphate hydrolases"/>
    <property type="match status" value="1"/>
</dbReference>
<keyword evidence="5" id="KW-1185">Reference proteome</keyword>
<evidence type="ECO:0000313" key="2">
    <source>
        <dbReference type="EMBL" id="AYV45188.1"/>
    </source>
</evidence>
<name>A0A2N5CZB7_9CAUL</name>
<feature type="domain" description="AAA+ ATPase" evidence="1">
    <location>
        <begin position="65"/>
        <end position="230"/>
    </location>
</feature>
<dbReference type="SUPFAM" id="SSF52540">
    <property type="entry name" value="P-loop containing nucleoside triphosphate hydrolases"/>
    <property type="match status" value="1"/>
</dbReference>
<dbReference type="InterPro" id="IPR003593">
    <property type="entry name" value="AAA+_ATPase"/>
</dbReference>
<dbReference type="OrthoDB" id="7193168at2"/>
<proteinExistence type="predicted"/>
<dbReference type="EMBL" id="PJRQ01000008">
    <property type="protein sequence ID" value="PLR19132.1"/>
    <property type="molecule type" value="Genomic_DNA"/>
</dbReference>
<dbReference type="Pfam" id="PF05621">
    <property type="entry name" value="TniB"/>
    <property type="match status" value="1"/>
</dbReference>
<dbReference type="SMART" id="SM00382">
    <property type="entry name" value="AAA"/>
    <property type="match status" value="1"/>
</dbReference>
<evidence type="ECO:0000313" key="5">
    <source>
        <dbReference type="Proteomes" id="UP000281192"/>
    </source>
</evidence>
<reference evidence="2 5" key="2">
    <citation type="submission" date="2018-01" db="EMBL/GenBank/DDBJ databases">
        <title>Complete genome sequence of Caulobacter flavus RHGG3.</title>
        <authorList>
            <person name="Yang E."/>
        </authorList>
    </citation>
    <scope>NUCLEOTIDE SEQUENCE [LARGE SCALE GENOMIC DNA]</scope>
    <source>
        <strain evidence="2 5">RHGG3</strain>
    </source>
</reference>
<protein>
    <recommendedName>
        <fullName evidence="1">AAA+ ATPase domain-containing protein</fullName>
    </recommendedName>
</protein>
<dbReference type="PROSITE" id="PS00675">
    <property type="entry name" value="SIGMA54_INTERACT_1"/>
    <property type="match status" value="1"/>
</dbReference>
<evidence type="ECO:0000259" key="1">
    <source>
        <dbReference type="SMART" id="SM00382"/>
    </source>
</evidence>
<dbReference type="InterPro" id="IPR025662">
    <property type="entry name" value="Sigma_54_int_dom_ATP-bd_1"/>
</dbReference>
<dbReference type="EMBL" id="CP026100">
    <property type="protein sequence ID" value="AYV45188.1"/>
    <property type="molecule type" value="Genomic_DNA"/>
</dbReference>
<dbReference type="KEGG" id="cfh:C1707_02425"/>
<dbReference type="Proteomes" id="UP000234483">
    <property type="component" value="Unassembled WGS sequence"/>
</dbReference>
<evidence type="ECO:0000313" key="4">
    <source>
        <dbReference type="Proteomes" id="UP000234483"/>
    </source>
</evidence>
<organism evidence="3 4">
    <name type="scientific">Caulobacter flavus</name>
    <dbReference type="NCBI Taxonomy" id="1679497"/>
    <lineage>
        <taxon>Bacteria</taxon>
        <taxon>Pseudomonadati</taxon>
        <taxon>Pseudomonadota</taxon>
        <taxon>Alphaproteobacteria</taxon>
        <taxon>Caulobacterales</taxon>
        <taxon>Caulobacteraceae</taxon>
        <taxon>Caulobacter</taxon>
    </lineage>
</organism>
<accession>A0A2N5CZB7</accession>
<dbReference type="Proteomes" id="UP000281192">
    <property type="component" value="Chromosome"/>
</dbReference>
<dbReference type="InterPro" id="IPR027417">
    <property type="entry name" value="P-loop_NTPase"/>
</dbReference>
<reference evidence="3 4" key="1">
    <citation type="submission" date="2017-12" db="EMBL/GenBank/DDBJ databases">
        <title>The genome sequence of Caulobacter flavus CGMCC1 15093.</title>
        <authorList>
            <person name="Gao J."/>
            <person name="Mao X."/>
            <person name="Sun J."/>
        </authorList>
    </citation>
    <scope>NUCLEOTIDE SEQUENCE [LARGE SCALE GENOMIC DNA]</scope>
    <source>
        <strain evidence="3 4">CGMCC1 15093</strain>
    </source>
</reference>
<dbReference type="AlphaFoldDB" id="A0A2N5CZB7"/>